<feature type="compositionally biased region" description="Low complexity" evidence="1">
    <location>
        <begin position="604"/>
        <end position="613"/>
    </location>
</feature>
<keyword evidence="2" id="KW-1133">Transmembrane helix</keyword>
<feature type="compositionally biased region" description="Basic residues" evidence="1">
    <location>
        <begin position="809"/>
        <end position="821"/>
    </location>
</feature>
<gene>
    <name evidence="3" type="ORF">JQX11_11155</name>
</gene>
<name>A0ABS2IU69_9ACTN</name>
<evidence type="ECO:0000313" key="3">
    <source>
        <dbReference type="EMBL" id="MBM7076908.1"/>
    </source>
</evidence>
<dbReference type="RefSeq" id="WP_204924878.1">
    <property type="nucleotide sequence ID" value="NZ_JAFEUC010000004.1"/>
</dbReference>
<protein>
    <submittedName>
        <fullName evidence="3">Uncharacterized protein</fullName>
    </submittedName>
</protein>
<proteinExistence type="predicted"/>
<feature type="compositionally biased region" description="Basic residues" evidence="1">
    <location>
        <begin position="754"/>
        <end position="765"/>
    </location>
</feature>
<feature type="transmembrane region" description="Helical" evidence="2">
    <location>
        <begin position="147"/>
        <end position="168"/>
    </location>
</feature>
<comment type="caution">
    <text evidence="3">The sequence shown here is derived from an EMBL/GenBank/DDBJ whole genome shotgun (WGS) entry which is preliminary data.</text>
</comment>
<evidence type="ECO:0000256" key="1">
    <source>
        <dbReference type="SAM" id="MobiDB-lite"/>
    </source>
</evidence>
<keyword evidence="4" id="KW-1185">Reference proteome</keyword>
<feature type="compositionally biased region" description="Low complexity" evidence="1">
    <location>
        <begin position="679"/>
        <end position="691"/>
    </location>
</feature>
<feature type="compositionally biased region" description="Basic and acidic residues" evidence="1">
    <location>
        <begin position="354"/>
        <end position="368"/>
    </location>
</feature>
<feature type="transmembrane region" description="Helical" evidence="2">
    <location>
        <begin position="221"/>
        <end position="242"/>
    </location>
</feature>
<organism evidence="3 4">
    <name type="scientific">Micromonospora humida</name>
    <dbReference type="NCBI Taxonomy" id="2809018"/>
    <lineage>
        <taxon>Bacteria</taxon>
        <taxon>Bacillati</taxon>
        <taxon>Actinomycetota</taxon>
        <taxon>Actinomycetes</taxon>
        <taxon>Micromonosporales</taxon>
        <taxon>Micromonosporaceae</taxon>
        <taxon>Micromonospora</taxon>
    </lineage>
</organism>
<feature type="region of interest" description="Disordered" evidence="1">
    <location>
        <begin position="309"/>
        <end position="821"/>
    </location>
</feature>
<feature type="compositionally biased region" description="Low complexity" evidence="1">
    <location>
        <begin position="369"/>
        <end position="397"/>
    </location>
</feature>
<feature type="compositionally biased region" description="Low complexity" evidence="1">
    <location>
        <begin position="491"/>
        <end position="524"/>
    </location>
</feature>
<evidence type="ECO:0000313" key="4">
    <source>
        <dbReference type="Proteomes" id="UP001518872"/>
    </source>
</evidence>
<accession>A0ABS2IU69</accession>
<keyword evidence="2" id="KW-0812">Transmembrane</keyword>
<feature type="transmembrane region" description="Helical" evidence="2">
    <location>
        <begin position="118"/>
        <end position="140"/>
    </location>
</feature>
<keyword evidence="2" id="KW-0472">Membrane</keyword>
<feature type="transmembrane region" description="Helical" evidence="2">
    <location>
        <begin position="52"/>
        <end position="71"/>
    </location>
</feature>
<feature type="compositionally biased region" description="Low complexity" evidence="1">
    <location>
        <begin position="444"/>
        <end position="475"/>
    </location>
</feature>
<feature type="transmembrane region" description="Helical" evidence="2">
    <location>
        <begin position="254"/>
        <end position="278"/>
    </location>
</feature>
<feature type="compositionally biased region" description="Low complexity" evidence="1">
    <location>
        <begin position="540"/>
        <end position="562"/>
    </location>
</feature>
<dbReference type="Proteomes" id="UP001518872">
    <property type="component" value="Unassembled WGS sequence"/>
</dbReference>
<reference evidence="3 4" key="1">
    <citation type="submission" date="2021-02" db="EMBL/GenBank/DDBJ databases">
        <authorList>
            <person name="Ra J.-S."/>
        </authorList>
    </citation>
    <scope>NUCLEOTIDE SEQUENCE [LARGE SCALE GENOMIC DNA]</scope>
    <source>
        <strain evidence="3 4">MMS20-R1-14</strain>
    </source>
</reference>
<feature type="transmembrane region" description="Helical" evidence="2">
    <location>
        <begin position="83"/>
        <end position="106"/>
    </location>
</feature>
<evidence type="ECO:0000256" key="2">
    <source>
        <dbReference type="SAM" id="Phobius"/>
    </source>
</evidence>
<dbReference type="EMBL" id="JAFEUC010000004">
    <property type="protein sequence ID" value="MBM7076908.1"/>
    <property type="molecule type" value="Genomic_DNA"/>
</dbReference>
<feature type="compositionally biased region" description="Low complexity" evidence="1">
    <location>
        <begin position="571"/>
        <end position="586"/>
    </location>
</feature>
<feature type="compositionally biased region" description="Pro residues" evidence="1">
    <location>
        <begin position="477"/>
        <end position="490"/>
    </location>
</feature>
<sequence>MAFRTWGKLLLTALGVSMLAGAGQLGIAYGFGIVRLTGDFTDVNRWPAQLAWVGWFAVTAAVVGAVLTGRLARREGLPEGTPVQLAISGVAALGALVVAPLCMQPARAADLTAVDPVWAVGICAVAGAVVGAGAASAVLLRPPLGWNVALLGGTIWLVALLSVAPAVLSSEPLRTVRLGVLEPSWLGADQAQRLAMLLLPVIALVAGAVTGGLARRRGHPPLTGGATGVAGPVLLAFAYLTAGPGDQVDRYQLAPYYGAVIAVVAGALGSVAATVARWPLLPARAARRDGGTAIEPTDILAPLPAVSDPARTAAAGSGPDRTGLTGSDLTGSELAGTGADEPVTVDLSAATRALHPDRPDAARSRATDRPAAAASAMASGSSADIASGVGGVPAVPGTGPGWPSPDAPGTGRHPAHWDWPDPAATVADRHASRTTPPPTRPEPSRTGAAPAAAAPTGLTPTGASTTGATWSGSTPIEPAPSPNRPAPTGPDPAAATPDGPAGDAPDATSSAGAGAGRAGSPRSRSGQRKAAAAEQAGSEVGAVRPAAGAGPATGEESMATPKPRAKRASRARSTATGAAAVPAGRPEPSPVAETGGTGEDRPAGSGPTGSPTPDGVNAAPVGTTAPETTSRGGTAAATPITEDVPPVAGVRHVAPGGVEATPRPRHHLPDLGGTGGPAGAHRPAPARAALPFPEPGATEQTDAPKPVSLRWEPEESSGTAPVDGPPADPDQSGPAPEDGNAPGDGNAPEQTGKARGRRGLFRRNRSPQDAPTDEVDPKSATPDDEYVDWVTGLGKPLADNEPDRDSGRRSLRTSGRHHHRD</sequence>
<feature type="transmembrane region" description="Helical" evidence="2">
    <location>
        <begin position="194"/>
        <end position="214"/>
    </location>
</feature>